<sequence>MWWGKRTFVVHLGGVWGEVNPGAITVNDHSGGRRRNLTLDGDELMYMDFMKDIQDFMPRGKKVSSVTCILAGFLCPLGTDKQLMHMWESIMVENDYKYHLFVAYDDVVGLTQNWEENPSVMGVNQRKYEPSFRSILAVQYKSNIPTESTSNVHVEFISNVHVEPISNVHVQAMSNKHDNPNPIVQSTAESLGKIGSNLFQKEQNQERVNIPKVGQLVKGMEWRTMEECRKFFKSYGIDNTFSFKHNKNDKKRFYFRHMYKNFKKEFKVTNNFSESFNAWILKIRDKPLLHFIDKYIKAVMSLIHERRLLFKEMKEGDLVTFAIEVITKLEKKHNRYKVDGFDNDKYCATDPKSGKHFVVDLIAKTCSCMVWQLGGIPCVHAIAVIRPLSPSRESWSKWCSPYFHVEAFKGTYAGSIYPFDNEEDWGKLNYEDQYLPPPVERKARIPKKQRIRDEDEERASSTRKCKLCNNLGHNQITCPERPNK</sequence>
<comment type="caution">
    <text evidence="7">The sequence shown here is derived from an EMBL/GenBank/DDBJ whole genome shotgun (WGS) entry which is preliminary data.</text>
</comment>
<evidence type="ECO:0000256" key="4">
    <source>
        <dbReference type="PROSITE-ProRule" id="PRU00325"/>
    </source>
</evidence>
<gene>
    <name evidence="7" type="ORF">IFM89_028262</name>
</gene>
<evidence type="ECO:0000259" key="6">
    <source>
        <dbReference type="PROSITE" id="PS50966"/>
    </source>
</evidence>
<keyword evidence="5" id="KW-0732">Signal</keyword>
<feature type="signal peptide" evidence="5">
    <location>
        <begin position="1"/>
        <end position="17"/>
    </location>
</feature>
<keyword evidence="2 4" id="KW-0863">Zinc-finger</keyword>
<feature type="domain" description="SWIM-type" evidence="6">
    <location>
        <begin position="357"/>
        <end position="389"/>
    </location>
</feature>
<dbReference type="SMART" id="SM00575">
    <property type="entry name" value="ZnF_PMZ"/>
    <property type="match status" value="1"/>
</dbReference>
<dbReference type="AlphaFoldDB" id="A0A835HI57"/>
<dbReference type="Pfam" id="PF04434">
    <property type="entry name" value="SWIM"/>
    <property type="match status" value="1"/>
</dbReference>
<evidence type="ECO:0000256" key="5">
    <source>
        <dbReference type="SAM" id="SignalP"/>
    </source>
</evidence>
<proteinExistence type="predicted"/>
<dbReference type="EMBL" id="JADFTS010000007">
    <property type="protein sequence ID" value="KAF9598593.1"/>
    <property type="molecule type" value="Genomic_DNA"/>
</dbReference>
<keyword evidence="8" id="KW-1185">Reference proteome</keyword>
<dbReference type="PROSITE" id="PS50966">
    <property type="entry name" value="ZF_SWIM"/>
    <property type="match status" value="1"/>
</dbReference>
<keyword evidence="3" id="KW-0862">Zinc</keyword>
<evidence type="ECO:0000256" key="1">
    <source>
        <dbReference type="ARBA" id="ARBA00022723"/>
    </source>
</evidence>
<dbReference type="PANTHER" id="PTHR31973">
    <property type="entry name" value="POLYPROTEIN, PUTATIVE-RELATED"/>
    <property type="match status" value="1"/>
</dbReference>
<name>A0A835HI57_9MAGN</name>
<dbReference type="GO" id="GO:0008270">
    <property type="term" value="F:zinc ion binding"/>
    <property type="evidence" value="ECO:0007669"/>
    <property type="project" value="UniProtKB-KW"/>
</dbReference>
<dbReference type="InterPro" id="IPR006564">
    <property type="entry name" value="Znf_PMZ"/>
</dbReference>
<dbReference type="InterPro" id="IPR007527">
    <property type="entry name" value="Znf_SWIM"/>
</dbReference>
<keyword evidence="1" id="KW-0479">Metal-binding</keyword>
<accession>A0A835HI57</accession>
<protein>
    <recommendedName>
        <fullName evidence="6">SWIM-type domain-containing protein</fullName>
    </recommendedName>
</protein>
<dbReference type="PANTHER" id="PTHR31973:SF187">
    <property type="entry name" value="MUTATOR TRANSPOSASE MUDRA PROTEIN"/>
    <property type="match status" value="1"/>
</dbReference>
<reference evidence="7 8" key="1">
    <citation type="submission" date="2020-10" db="EMBL/GenBank/DDBJ databases">
        <title>The Coptis chinensis genome and diversification of protoberbering-type alkaloids.</title>
        <authorList>
            <person name="Wang B."/>
            <person name="Shu S."/>
            <person name="Song C."/>
            <person name="Liu Y."/>
        </authorList>
    </citation>
    <scope>NUCLEOTIDE SEQUENCE [LARGE SCALE GENOMIC DNA]</scope>
    <source>
        <strain evidence="7">HL-2020</strain>
        <tissue evidence="7">Leaf</tissue>
    </source>
</reference>
<evidence type="ECO:0000256" key="2">
    <source>
        <dbReference type="ARBA" id="ARBA00022771"/>
    </source>
</evidence>
<organism evidence="7 8">
    <name type="scientific">Coptis chinensis</name>
    <dbReference type="NCBI Taxonomy" id="261450"/>
    <lineage>
        <taxon>Eukaryota</taxon>
        <taxon>Viridiplantae</taxon>
        <taxon>Streptophyta</taxon>
        <taxon>Embryophyta</taxon>
        <taxon>Tracheophyta</taxon>
        <taxon>Spermatophyta</taxon>
        <taxon>Magnoliopsida</taxon>
        <taxon>Ranunculales</taxon>
        <taxon>Ranunculaceae</taxon>
        <taxon>Coptidoideae</taxon>
        <taxon>Coptis</taxon>
    </lineage>
</organism>
<dbReference type="Proteomes" id="UP000631114">
    <property type="component" value="Unassembled WGS sequence"/>
</dbReference>
<feature type="chain" id="PRO_5032470073" description="SWIM-type domain-containing protein" evidence="5">
    <location>
        <begin position="18"/>
        <end position="484"/>
    </location>
</feature>
<evidence type="ECO:0000256" key="3">
    <source>
        <dbReference type="ARBA" id="ARBA00022833"/>
    </source>
</evidence>
<evidence type="ECO:0000313" key="7">
    <source>
        <dbReference type="EMBL" id="KAF9598593.1"/>
    </source>
</evidence>
<evidence type="ECO:0000313" key="8">
    <source>
        <dbReference type="Proteomes" id="UP000631114"/>
    </source>
</evidence>
<dbReference type="OrthoDB" id="1939383at2759"/>